<comment type="caution">
    <text evidence="2">The sequence shown here is derived from an EMBL/GenBank/DDBJ whole genome shotgun (WGS) entry which is preliminary data.</text>
</comment>
<organism evidence="2 3">
    <name type="scientific">Marasmius tenuissimus</name>
    <dbReference type="NCBI Taxonomy" id="585030"/>
    <lineage>
        <taxon>Eukaryota</taxon>
        <taxon>Fungi</taxon>
        <taxon>Dikarya</taxon>
        <taxon>Basidiomycota</taxon>
        <taxon>Agaricomycotina</taxon>
        <taxon>Agaricomycetes</taxon>
        <taxon>Agaricomycetidae</taxon>
        <taxon>Agaricales</taxon>
        <taxon>Marasmiineae</taxon>
        <taxon>Marasmiaceae</taxon>
        <taxon>Marasmius</taxon>
    </lineage>
</organism>
<feature type="chain" id="PRO_5047093250" evidence="1">
    <location>
        <begin position="29"/>
        <end position="248"/>
    </location>
</feature>
<evidence type="ECO:0000313" key="3">
    <source>
        <dbReference type="Proteomes" id="UP001437256"/>
    </source>
</evidence>
<keyword evidence="1" id="KW-0732">Signal</keyword>
<dbReference type="Proteomes" id="UP001437256">
    <property type="component" value="Unassembled WGS sequence"/>
</dbReference>
<proteinExistence type="predicted"/>
<protein>
    <submittedName>
        <fullName evidence="2">Uncharacterized protein</fullName>
    </submittedName>
</protein>
<dbReference type="EMBL" id="JBBXMP010000002">
    <property type="protein sequence ID" value="KAL0071983.1"/>
    <property type="molecule type" value="Genomic_DNA"/>
</dbReference>
<sequence length="248" mass="26658">MPFSRFLQGHGLISLIVLTLAAATPSIAKPFSAPSFVPALYRRGTNINSPNVSYPFPRDLYWNTNQSVPDSRVLPPVSEQKRDLLGLDDLDIWVLGGSHLNEFSGCASAHEDSDVSRGNCAGSASSAQLVLQSVSDSLRPMAAKYGHANYDRNSAVETVLKETIDYIKKLLHSLAVAIDKDCLLGPLLGPIVYQIKCIIDELLNGIENISDGCLNDLKALLKLCACENEIGGLCLDLFTTGLLGGKGL</sequence>
<evidence type="ECO:0000256" key="1">
    <source>
        <dbReference type="SAM" id="SignalP"/>
    </source>
</evidence>
<accession>A0ABR3AE29</accession>
<name>A0ABR3AE29_9AGAR</name>
<evidence type="ECO:0000313" key="2">
    <source>
        <dbReference type="EMBL" id="KAL0071983.1"/>
    </source>
</evidence>
<gene>
    <name evidence="2" type="ORF">AAF712_000906</name>
</gene>
<keyword evidence="3" id="KW-1185">Reference proteome</keyword>
<feature type="signal peptide" evidence="1">
    <location>
        <begin position="1"/>
        <end position="28"/>
    </location>
</feature>
<reference evidence="2 3" key="1">
    <citation type="submission" date="2024-05" db="EMBL/GenBank/DDBJ databases">
        <title>A draft genome resource for the thread blight pathogen Marasmius tenuissimus strain MS-2.</title>
        <authorList>
            <person name="Yulfo-Soto G.E."/>
            <person name="Baruah I.K."/>
            <person name="Amoako-Attah I."/>
            <person name="Bukari Y."/>
            <person name="Meinhardt L.W."/>
            <person name="Bailey B.A."/>
            <person name="Cohen S.P."/>
        </authorList>
    </citation>
    <scope>NUCLEOTIDE SEQUENCE [LARGE SCALE GENOMIC DNA]</scope>
    <source>
        <strain evidence="2 3">MS-2</strain>
    </source>
</reference>